<evidence type="ECO:0000313" key="4">
    <source>
        <dbReference type="Proteomes" id="UP000216101"/>
    </source>
</evidence>
<proteinExistence type="inferred from homology"/>
<dbReference type="InterPro" id="IPR036390">
    <property type="entry name" value="WH_DNA-bd_sf"/>
</dbReference>
<dbReference type="HAMAP" id="MF_01584">
    <property type="entry name" value="UPF0502"/>
    <property type="match status" value="1"/>
</dbReference>
<comment type="similarity">
    <text evidence="1">Belongs to the UPF0502 family.</text>
</comment>
<sequence>MENSIEHNNDTNQDAHHEEPALLNAIEARVLGALMEKQLTTPDQYPLTLNSLLLACNQKTSREPISNYESGQVQRCVSELQDRQLLSVDYGNRAARYDQRLTRVLSVDKATQAILTVLLLRGPQTVAEILTRTQRMVEFSGHQALEEKLQQLCAKTKPHVVHIPRQAGQREDRYMHLLCGAPDLAAIAAMQNSAVSGSRSGHEEHGAQLEQHKQLEQKVQQLESRVELLEKQVATLMELNGVSNDDLA</sequence>
<feature type="coiled-coil region" evidence="2">
    <location>
        <begin position="205"/>
        <end position="239"/>
    </location>
</feature>
<keyword evidence="4" id="KW-1185">Reference proteome</keyword>
<reference evidence="4" key="1">
    <citation type="submission" date="2017-05" db="EMBL/GenBank/DDBJ databases">
        <authorList>
            <person name="Barney B.M."/>
        </authorList>
    </citation>
    <scope>NUCLEOTIDE SEQUENCE [LARGE SCALE GENOMIC DNA]</scope>
    <source>
        <strain evidence="4">PSBB022</strain>
    </source>
</reference>
<dbReference type="AlphaFoldDB" id="A0A266Q4E3"/>
<keyword evidence="2" id="KW-0175">Coiled coil</keyword>
<dbReference type="InterPro" id="IPR036388">
    <property type="entry name" value="WH-like_DNA-bd_sf"/>
</dbReference>
<dbReference type="STRING" id="1209072.GCA_000766945_00171"/>
<organism evidence="3 4">
    <name type="scientific">Cellvibrio mixtus</name>
    <dbReference type="NCBI Taxonomy" id="39650"/>
    <lineage>
        <taxon>Bacteria</taxon>
        <taxon>Pseudomonadati</taxon>
        <taxon>Pseudomonadota</taxon>
        <taxon>Gammaproteobacteria</taxon>
        <taxon>Cellvibrionales</taxon>
        <taxon>Cellvibrionaceae</taxon>
        <taxon>Cellvibrio</taxon>
    </lineage>
</organism>
<dbReference type="PANTHER" id="PTHR38768:SF1">
    <property type="entry name" value="UPF0502 PROTEIN YCEH"/>
    <property type="match status" value="1"/>
</dbReference>
<accession>A0A266Q4E3</accession>
<evidence type="ECO:0000256" key="2">
    <source>
        <dbReference type="SAM" id="Coils"/>
    </source>
</evidence>
<dbReference type="Pfam" id="PF04337">
    <property type="entry name" value="DUF480"/>
    <property type="match status" value="1"/>
</dbReference>
<evidence type="ECO:0000256" key="1">
    <source>
        <dbReference type="HAMAP-Rule" id="MF_01584"/>
    </source>
</evidence>
<evidence type="ECO:0000313" key="3">
    <source>
        <dbReference type="EMBL" id="OZY84715.1"/>
    </source>
</evidence>
<dbReference type="PANTHER" id="PTHR38768">
    <property type="entry name" value="UPF0502 PROTEIN YCEH"/>
    <property type="match status" value="1"/>
</dbReference>
<name>A0A266Q4E3_9GAMM</name>
<dbReference type="Proteomes" id="UP000216101">
    <property type="component" value="Unassembled WGS sequence"/>
</dbReference>
<dbReference type="RefSeq" id="WP_094985739.1">
    <property type="nucleotide sequence ID" value="NZ_NHNI01000002.1"/>
</dbReference>
<dbReference type="EMBL" id="NHNI01000002">
    <property type="protein sequence ID" value="OZY84715.1"/>
    <property type="molecule type" value="Genomic_DNA"/>
</dbReference>
<gene>
    <name evidence="3" type="ORF">CBP51_16220</name>
</gene>
<dbReference type="InterPro" id="IPR007432">
    <property type="entry name" value="DUF480"/>
</dbReference>
<dbReference type="Gene3D" id="1.10.10.10">
    <property type="entry name" value="Winged helix-like DNA-binding domain superfamily/Winged helix DNA-binding domain"/>
    <property type="match status" value="2"/>
</dbReference>
<dbReference type="SUPFAM" id="SSF46785">
    <property type="entry name" value="Winged helix' DNA-binding domain"/>
    <property type="match status" value="2"/>
</dbReference>
<comment type="caution">
    <text evidence="3">The sequence shown here is derived from an EMBL/GenBank/DDBJ whole genome shotgun (WGS) entry which is preliminary data.</text>
</comment>
<protein>
    <submittedName>
        <fullName evidence="3">Uncharacterized protein</fullName>
    </submittedName>
</protein>